<evidence type="ECO:0000256" key="1">
    <source>
        <dbReference type="SAM" id="SignalP"/>
    </source>
</evidence>
<dbReference type="AlphaFoldDB" id="A0A9W4XWX0"/>
<dbReference type="EMBL" id="CAOQHR010000012">
    <property type="protein sequence ID" value="CAI6341541.1"/>
    <property type="molecule type" value="Genomic_DNA"/>
</dbReference>
<sequence length="102" mass="11790">MRFPKTTILILVYSLQLFNVTIEPSIELWISDRSTANWKPAFAAYEIRKPTITFGKLPILSHQPPWPQTLHKKLPEKTMVEKKANPMLLAVKPPLLRPQMLT</sequence>
<accession>A0A9W4XWX0</accession>
<keyword evidence="1" id="KW-0732">Signal</keyword>
<evidence type="ECO:0000313" key="3">
    <source>
        <dbReference type="Proteomes" id="UP001152607"/>
    </source>
</evidence>
<keyword evidence="3" id="KW-1185">Reference proteome</keyword>
<evidence type="ECO:0000313" key="2">
    <source>
        <dbReference type="EMBL" id="CAI6341541.1"/>
    </source>
</evidence>
<organism evidence="2 3">
    <name type="scientific">Periconia digitata</name>
    <dbReference type="NCBI Taxonomy" id="1303443"/>
    <lineage>
        <taxon>Eukaryota</taxon>
        <taxon>Fungi</taxon>
        <taxon>Dikarya</taxon>
        <taxon>Ascomycota</taxon>
        <taxon>Pezizomycotina</taxon>
        <taxon>Dothideomycetes</taxon>
        <taxon>Pleosporomycetidae</taxon>
        <taxon>Pleosporales</taxon>
        <taxon>Massarineae</taxon>
        <taxon>Periconiaceae</taxon>
        <taxon>Periconia</taxon>
    </lineage>
</organism>
<dbReference type="Proteomes" id="UP001152607">
    <property type="component" value="Unassembled WGS sequence"/>
</dbReference>
<protein>
    <submittedName>
        <fullName evidence="2">Uncharacterized protein</fullName>
    </submittedName>
</protein>
<comment type="caution">
    <text evidence="2">The sequence shown here is derived from an EMBL/GenBank/DDBJ whole genome shotgun (WGS) entry which is preliminary data.</text>
</comment>
<name>A0A9W4XWX0_9PLEO</name>
<feature type="signal peptide" evidence="1">
    <location>
        <begin position="1"/>
        <end position="22"/>
    </location>
</feature>
<feature type="chain" id="PRO_5040743138" evidence="1">
    <location>
        <begin position="23"/>
        <end position="102"/>
    </location>
</feature>
<gene>
    <name evidence="2" type="ORF">PDIGIT_LOCUS14739</name>
</gene>
<proteinExistence type="predicted"/>
<reference evidence="2" key="1">
    <citation type="submission" date="2023-01" db="EMBL/GenBank/DDBJ databases">
        <authorList>
            <person name="Van Ghelder C."/>
            <person name="Rancurel C."/>
        </authorList>
    </citation>
    <scope>NUCLEOTIDE SEQUENCE</scope>
    <source>
        <strain evidence="2">CNCM I-4278</strain>
    </source>
</reference>